<accession>A0AA38PBU2</accession>
<protein>
    <submittedName>
        <fullName evidence="3">Uncharacterized protein</fullName>
    </submittedName>
</protein>
<proteinExistence type="predicted"/>
<feature type="compositionally biased region" description="Polar residues" evidence="2">
    <location>
        <begin position="314"/>
        <end position="358"/>
    </location>
</feature>
<reference evidence="3" key="1">
    <citation type="submission" date="2022-08" db="EMBL/GenBank/DDBJ databases">
        <authorList>
            <consortium name="DOE Joint Genome Institute"/>
            <person name="Min B."/>
            <person name="Riley R."/>
            <person name="Sierra-Patev S."/>
            <person name="Naranjo-Ortiz M."/>
            <person name="Looney B."/>
            <person name="Konkel Z."/>
            <person name="Slot J.C."/>
            <person name="Sakamoto Y."/>
            <person name="Steenwyk J.L."/>
            <person name="Rokas A."/>
            <person name="Carro J."/>
            <person name="Camarero S."/>
            <person name="Ferreira P."/>
            <person name="Molpeceres G."/>
            <person name="Ruiz-Duenas F.J."/>
            <person name="Serrano A."/>
            <person name="Henrissat B."/>
            <person name="Drula E."/>
            <person name="Hughes K.W."/>
            <person name="Mata J.L."/>
            <person name="Ishikawa N.K."/>
            <person name="Vargas-Isla R."/>
            <person name="Ushijima S."/>
            <person name="Smith C.A."/>
            <person name="Ahrendt S."/>
            <person name="Andreopoulos W."/>
            <person name="He G."/>
            <person name="Labutti K."/>
            <person name="Lipzen A."/>
            <person name="Ng V."/>
            <person name="Sandor L."/>
            <person name="Barry K."/>
            <person name="Martinez A.T."/>
            <person name="Xiao Y."/>
            <person name="Gibbons J.G."/>
            <person name="Terashima K."/>
            <person name="Hibbett D.S."/>
            <person name="Grigoriev I.V."/>
        </authorList>
    </citation>
    <scope>NUCLEOTIDE SEQUENCE</scope>
    <source>
        <strain evidence="3">TFB9207</strain>
    </source>
</reference>
<evidence type="ECO:0000313" key="4">
    <source>
        <dbReference type="Proteomes" id="UP001163846"/>
    </source>
</evidence>
<keyword evidence="1" id="KW-0175">Coiled coil</keyword>
<dbReference type="Proteomes" id="UP001163846">
    <property type="component" value="Unassembled WGS sequence"/>
</dbReference>
<organism evidence="3 4">
    <name type="scientific">Lentinula raphanica</name>
    <dbReference type="NCBI Taxonomy" id="153919"/>
    <lineage>
        <taxon>Eukaryota</taxon>
        <taxon>Fungi</taxon>
        <taxon>Dikarya</taxon>
        <taxon>Basidiomycota</taxon>
        <taxon>Agaricomycotina</taxon>
        <taxon>Agaricomycetes</taxon>
        <taxon>Agaricomycetidae</taxon>
        <taxon>Agaricales</taxon>
        <taxon>Marasmiineae</taxon>
        <taxon>Omphalotaceae</taxon>
        <taxon>Lentinula</taxon>
    </lineage>
</organism>
<evidence type="ECO:0000256" key="1">
    <source>
        <dbReference type="SAM" id="Coils"/>
    </source>
</evidence>
<feature type="coiled-coil region" evidence="1">
    <location>
        <begin position="222"/>
        <end position="263"/>
    </location>
</feature>
<evidence type="ECO:0000313" key="3">
    <source>
        <dbReference type="EMBL" id="KAJ3840037.1"/>
    </source>
</evidence>
<comment type="caution">
    <text evidence="3">The sequence shown here is derived from an EMBL/GenBank/DDBJ whole genome shotgun (WGS) entry which is preliminary data.</text>
</comment>
<feature type="region of interest" description="Disordered" evidence="2">
    <location>
        <begin position="290"/>
        <end position="360"/>
    </location>
</feature>
<dbReference type="EMBL" id="MU806097">
    <property type="protein sequence ID" value="KAJ3840037.1"/>
    <property type="molecule type" value="Genomic_DNA"/>
</dbReference>
<sequence>MSKRVLSCFPTNHALRHELCPLTFVIQLLLSSQPGPGLPKPLSKGQMSAMVDFPRALEAGADAILRWRDAEVAFATKEIEIAHAREHAARIELQTKLDLAQESLLMYHEHLESVRQSEAKVTCDLQHASADQNRLGHVETEMKMMTDALEKIGIRLRKDTEDQNVWLQLICDVDLDGRWSQVQQKVLAASEQYRLAHGIPARDLPPSQMDAIAAIDIVLGAYVKYTSEHATLSARCDNAENELARLKKELEGKESRIAELKQMVALQGRRDTPPYSAGAVPQMTCISPSQLMKNPAESPYLSETSSDATHDTDSFLSSARTLESQGSRVNPSSYTTEPATSALQLRQRTTSPEKTGSGSRFWYRQLSA</sequence>
<gene>
    <name evidence="3" type="ORF">F5878DRAFT_89558</name>
</gene>
<name>A0AA38PBU2_9AGAR</name>
<keyword evidence="4" id="KW-1185">Reference proteome</keyword>
<evidence type="ECO:0000256" key="2">
    <source>
        <dbReference type="SAM" id="MobiDB-lite"/>
    </source>
</evidence>
<dbReference type="AlphaFoldDB" id="A0AA38PBU2"/>